<organism evidence="3 4">
    <name type="scientific">Dactylosporangium siamense</name>
    <dbReference type="NCBI Taxonomy" id="685454"/>
    <lineage>
        <taxon>Bacteria</taxon>
        <taxon>Bacillati</taxon>
        <taxon>Actinomycetota</taxon>
        <taxon>Actinomycetes</taxon>
        <taxon>Micromonosporales</taxon>
        <taxon>Micromonosporaceae</taxon>
        <taxon>Dactylosporangium</taxon>
    </lineage>
</organism>
<dbReference type="GO" id="GO:0005975">
    <property type="term" value="P:carbohydrate metabolic process"/>
    <property type="evidence" value="ECO:0007669"/>
    <property type="project" value="InterPro"/>
</dbReference>
<dbReference type="PANTHER" id="PTHR34987">
    <property type="entry name" value="C, PUTATIVE (AFU_ORTHOLOGUE AFUA_3G02880)-RELATED"/>
    <property type="match status" value="1"/>
</dbReference>
<dbReference type="Gene3D" id="1.50.10.10">
    <property type="match status" value="1"/>
</dbReference>
<evidence type="ECO:0000256" key="1">
    <source>
        <dbReference type="SAM" id="SignalP"/>
    </source>
</evidence>
<dbReference type="InterPro" id="IPR035396">
    <property type="entry name" value="Bac_rhamnosid6H"/>
</dbReference>
<dbReference type="PANTHER" id="PTHR34987:SF6">
    <property type="entry name" value="ALPHA-L-RHAMNOSIDASE SIX-HAIRPIN GLYCOSIDASE DOMAIN-CONTAINING PROTEIN"/>
    <property type="match status" value="1"/>
</dbReference>
<evidence type="ECO:0000259" key="2">
    <source>
        <dbReference type="Pfam" id="PF17389"/>
    </source>
</evidence>
<dbReference type="Gene3D" id="2.60.420.10">
    <property type="entry name" value="Maltose phosphorylase, domain 3"/>
    <property type="match status" value="1"/>
</dbReference>
<dbReference type="InterPro" id="IPR008928">
    <property type="entry name" value="6-hairpin_glycosidase_sf"/>
</dbReference>
<evidence type="ECO:0000313" key="4">
    <source>
        <dbReference type="Proteomes" id="UP000660611"/>
    </source>
</evidence>
<dbReference type="RefSeq" id="WP_203854828.1">
    <property type="nucleotide sequence ID" value="NZ_BONQ01000226.1"/>
</dbReference>
<dbReference type="Proteomes" id="UP000660611">
    <property type="component" value="Unassembled WGS sequence"/>
</dbReference>
<comment type="caution">
    <text evidence="3">The sequence shown here is derived from an EMBL/GenBank/DDBJ whole genome shotgun (WGS) entry which is preliminary data.</text>
</comment>
<feature type="chain" id="PRO_5037296485" description="Alpha-L-rhamnosidase six-hairpin glycosidase domain-containing protein" evidence="1">
    <location>
        <begin position="28"/>
        <end position="947"/>
    </location>
</feature>
<sequence>MARRWLVTSAVLLLAASAMPGPVAAVAAPPAAVPAAAVPAAAVPAAAPSYNYSPTSRTVAPVAVFRTTGSVTNPQNVLSGSSTRLSGAGAALSLDFGKEVGGHVTLHFAGASGANQQVGLAFSESSQYVGTSSDASNGGGGADGALTTTVGGATTYTTPAAQQRGGFRYLTVFLSSAGWVDLDRVSLAITFAPGKADPSAYPNFFRSDDDLLNRIWAAGAYTVQTNTISPTEGRVWGPPGSGWNNGATVGVGTSVLVDGAKRDRTVWPGDLGISLPTQYASTNDLISTRNALTTLFQHQSASGELPYAGPQVNFYGSDTYHTWTLVGTSSYYLYSGDKTWLDGIWAQYKQAMTFICGKIDGNGLLSVTGTADWARSGQGGENIEANAILYEALTGGAVLATAEGDSALAATYRSRAATLKTAANARLWDAAVDLYRDSPGSTMYPQDGNSLAVWFGLTDTLAKAQSIAGNLASRWNQFGAPTPEKGNAIGTFPGSMEVQAHFAAGDDHNGLALIRREWGYMLNSPLGTGSTFWEGFNNDGTFDYGGSYLSLAHGWATGPTSALTFSVLGLAPDKQLGSWRFVPHPGDLSTVEGRITLPQGALNGSWSRDVGAGTFTSHVDSPNGTVGTIGVPKLGGGNVTVSVNGTVVWADGAFLGGAGLTGASQDHAYVYLTGVSAGGHDVTATGISYPADLPAGYTRCAGDGETCPVTAAGTVAFGAGAYVTKTVSTGAACTAATFGDPAVGVRKSCYSAPQGGPSGWSTCAAENGTCSFSGPRMVAYGANGAFATRLVTGGTACANAVFGDPLFGVAKSCYTPPAGGPAPGWTQCAAENGTCTVTGVRTVAYGANGAFAYTAASGQLSCGNGTFGDPVSGVAKACYVRTGAPAGYATVCAAERGTCSFTGTRTVAFGAGGRFVYQTFTGGTACTGTAFGRDPIFGVAKSCYLTP</sequence>
<dbReference type="SUPFAM" id="SSF48208">
    <property type="entry name" value="Six-hairpin glycosidases"/>
    <property type="match status" value="1"/>
</dbReference>
<dbReference type="EMBL" id="BONQ01000226">
    <property type="protein sequence ID" value="GIG53230.1"/>
    <property type="molecule type" value="Genomic_DNA"/>
</dbReference>
<keyword evidence="1" id="KW-0732">Signal</keyword>
<protein>
    <recommendedName>
        <fullName evidence="2">Alpha-L-rhamnosidase six-hairpin glycosidase domain-containing protein</fullName>
    </recommendedName>
</protein>
<gene>
    <name evidence="3" type="ORF">Dsi01nite_112710</name>
</gene>
<proteinExistence type="predicted"/>
<name>A0A919UIZ3_9ACTN</name>
<feature type="signal peptide" evidence="1">
    <location>
        <begin position="1"/>
        <end position="27"/>
    </location>
</feature>
<feature type="domain" description="Alpha-L-rhamnosidase six-hairpin glycosidase" evidence="2">
    <location>
        <begin position="254"/>
        <end position="477"/>
    </location>
</feature>
<reference evidence="3" key="1">
    <citation type="submission" date="2021-01" db="EMBL/GenBank/DDBJ databases">
        <title>Whole genome shotgun sequence of Dactylosporangium siamense NBRC 106093.</title>
        <authorList>
            <person name="Komaki H."/>
            <person name="Tamura T."/>
        </authorList>
    </citation>
    <scope>NUCLEOTIDE SEQUENCE</scope>
    <source>
        <strain evidence="3">NBRC 106093</strain>
    </source>
</reference>
<keyword evidence="4" id="KW-1185">Reference proteome</keyword>
<evidence type="ECO:0000313" key="3">
    <source>
        <dbReference type="EMBL" id="GIG53230.1"/>
    </source>
</evidence>
<dbReference type="InterPro" id="IPR012341">
    <property type="entry name" value="6hp_glycosidase-like_sf"/>
</dbReference>
<accession>A0A919UIZ3</accession>
<dbReference type="AlphaFoldDB" id="A0A919UIZ3"/>
<dbReference type="Pfam" id="PF17389">
    <property type="entry name" value="Bac_rhamnosid6H"/>
    <property type="match status" value="1"/>
</dbReference>